<dbReference type="Pfam" id="PF03743">
    <property type="entry name" value="TrbI"/>
    <property type="match status" value="1"/>
</dbReference>
<organism evidence="8 9">
    <name type="scientific">Methylomonas defluvii</name>
    <dbReference type="NCBI Taxonomy" id="3045149"/>
    <lineage>
        <taxon>Bacteria</taxon>
        <taxon>Pseudomonadati</taxon>
        <taxon>Pseudomonadota</taxon>
        <taxon>Gammaproteobacteria</taxon>
        <taxon>Methylococcales</taxon>
        <taxon>Methylococcaceae</taxon>
        <taxon>Methylomonas</taxon>
    </lineage>
</organism>
<gene>
    <name evidence="8" type="ORF">QLH52_20075</name>
</gene>
<feature type="compositionally biased region" description="Polar residues" evidence="6">
    <location>
        <begin position="235"/>
        <end position="254"/>
    </location>
</feature>
<dbReference type="CDD" id="cd16429">
    <property type="entry name" value="VirB10"/>
    <property type="match status" value="1"/>
</dbReference>
<feature type="transmembrane region" description="Helical" evidence="7">
    <location>
        <begin position="36"/>
        <end position="55"/>
    </location>
</feature>
<dbReference type="Proteomes" id="UP001284537">
    <property type="component" value="Unassembled WGS sequence"/>
</dbReference>
<evidence type="ECO:0000256" key="6">
    <source>
        <dbReference type="SAM" id="MobiDB-lite"/>
    </source>
</evidence>
<proteinExistence type="inferred from homology"/>
<evidence type="ECO:0000256" key="7">
    <source>
        <dbReference type="SAM" id="Phobius"/>
    </source>
</evidence>
<evidence type="ECO:0000313" key="9">
    <source>
        <dbReference type="Proteomes" id="UP001284537"/>
    </source>
</evidence>
<dbReference type="EMBL" id="JAXARY010000023">
    <property type="protein sequence ID" value="MDX8129609.1"/>
    <property type="molecule type" value="Genomic_DNA"/>
</dbReference>
<keyword evidence="4 7" id="KW-1133">Transmembrane helix</keyword>
<comment type="caution">
    <text evidence="8">The sequence shown here is derived from an EMBL/GenBank/DDBJ whole genome shotgun (WGS) entry which is preliminary data.</text>
</comment>
<evidence type="ECO:0000256" key="1">
    <source>
        <dbReference type="ARBA" id="ARBA00004167"/>
    </source>
</evidence>
<keyword evidence="9" id="KW-1185">Reference proteome</keyword>
<evidence type="ECO:0000313" key="8">
    <source>
        <dbReference type="EMBL" id="MDX8129609.1"/>
    </source>
</evidence>
<evidence type="ECO:0000256" key="4">
    <source>
        <dbReference type="ARBA" id="ARBA00022989"/>
    </source>
</evidence>
<evidence type="ECO:0000256" key="2">
    <source>
        <dbReference type="ARBA" id="ARBA00010265"/>
    </source>
</evidence>
<sequence length="467" mass="50048">MERTADTVNEDYMSPEMSPDEPEAGHGVRRVNNLPVLILGVAISIFLIIMVLVAADRANQQNKPDIADRQKGGNANMLAKEIVGNNLGGIIPPETKPQPEPQAEPTPPVKIVRADMPPTPPAAAPNRARTPEEDAAARIAAMKRQQFEDAIKAKTMVTAVSPRSAGSPPTVVSASQVQTTSRDGVLAKLAAVREQMTDADPMTAYKKRLSALQESGIMEAGGEGGIGSNELSPQLVSSEGTGDKNNINQFGKSGSSDRWRLDSLPEAPRTPFELRAGFIIPGTLISGINSELPGQIMAQVSQDVFDTATGKYLLVPQGSRLVGVYSSEVEYGQSRVLVAWQRIVFPDGKAMDIGAMPGADSAGYAGFTDQVNHHFVRIFGSALLMSAITAGITYNQQQNQQNNGYTAPNANSAMSNALGQQLGRVTSQMIAKNMNIAPTLEIRPGYRFNIIVTKDLTLTKPYQAFDY</sequence>
<dbReference type="RefSeq" id="WP_196433878.1">
    <property type="nucleotide sequence ID" value="NZ_JAXARY010000023.1"/>
</dbReference>
<keyword evidence="5 7" id="KW-0472">Membrane</keyword>
<dbReference type="Gene3D" id="2.40.128.260">
    <property type="entry name" value="Type IV secretion system, VirB10/TraB/TrbI"/>
    <property type="match status" value="1"/>
</dbReference>
<dbReference type="InterPro" id="IPR042217">
    <property type="entry name" value="T4SS_VirB10/TrbI"/>
</dbReference>
<comment type="similarity">
    <text evidence="2">Belongs to the TrbI/VirB10 family.</text>
</comment>
<evidence type="ECO:0000256" key="5">
    <source>
        <dbReference type="ARBA" id="ARBA00023136"/>
    </source>
</evidence>
<keyword evidence="3 7" id="KW-0812">Transmembrane</keyword>
<evidence type="ECO:0000256" key="3">
    <source>
        <dbReference type="ARBA" id="ARBA00022692"/>
    </source>
</evidence>
<protein>
    <submittedName>
        <fullName evidence="8">TrbI/VirB10 family protein</fullName>
    </submittedName>
</protein>
<dbReference type="InterPro" id="IPR005498">
    <property type="entry name" value="T4SS_VirB10/TraB/TrbI"/>
</dbReference>
<feature type="region of interest" description="Disordered" evidence="6">
    <location>
        <begin position="235"/>
        <end position="260"/>
    </location>
</feature>
<feature type="region of interest" description="Disordered" evidence="6">
    <location>
        <begin position="1"/>
        <end position="25"/>
    </location>
</feature>
<name>A0ABU4UK00_9GAMM</name>
<comment type="subcellular location">
    <subcellularLocation>
        <location evidence="1">Membrane</location>
        <topology evidence="1">Single-pass membrane protein</topology>
    </subcellularLocation>
</comment>
<accession>A0ABU4UK00</accession>
<reference evidence="8 9" key="1">
    <citation type="submission" date="2023-11" db="EMBL/GenBank/DDBJ databases">
        <authorList>
            <person name="Ouyang M.-Y."/>
        </authorList>
    </citation>
    <scope>NUCLEOTIDE SEQUENCE [LARGE SCALE GENOMIC DNA]</scope>
    <source>
        <strain evidence="8 9">OY6</strain>
    </source>
</reference>